<feature type="region of interest" description="Disordered" evidence="4">
    <location>
        <begin position="111"/>
        <end position="142"/>
    </location>
</feature>
<dbReference type="PANTHER" id="PTHR10302">
    <property type="entry name" value="SINGLE-STRANDED DNA-BINDING PROTEIN"/>
    <property type="match status" value="1"/>
</dbReference>
<proteinExistence type="inferred from homology"/>
<evidence type="ECO:0000313" key="6">
    <source>
        <dbReference type="Proteomes" id="UP000635316"/>
    </source>
</evidence>
<evidence type="ECO:0000256" key="1">
    <source>
        <dbReference type="ARBA" id="ARBA00023125"/>
    </source>
</evidence>
<comment type="caution">
    <text evidence="2">Lacks conserved residue(s) required for the propagation of feature annotation.</text>
</comment>
<feature type="compositionally biased region" description="Acidic residues" evidence="4">
    <location>
        <begin position="126"/>
        <end position="142"/>
    </location>
</feature>
<dbReference type="InterPro" id="IPR011344">
    <property type="entry name" value="ssDNA-bd"/>
</dbReference>
<dbReference type="CDD" id="cd04496">
    <property type="entry name" value="SSB_OBF"/>
    <property type="match status" value="1"/>
</dbReference>
<dbReference type="InterPro" id="IPR000424">
    <property type="entry name" value="Primosome_PriB/ssb"/>
</dbReference>
<gene>
    <name evidence="5" type="ORF">JHL22_10350</name>
</gene>
<evidence type="ECO:0000256" key="3">
    <source>
        <dbReference type="PIRNR" id="PIRNR002070"/>
    </source>
</evidence>
<dbReference type="NCBIfam" id="TIGR00621">
    <property type="entry name" value="ssb"/>
    <property type="match status" value="1"/>
</dbReference>
<evidence type="ECO:0000313" key="5">
    <source>
        <dbReference type="EMBL" id="MBK1781620.1"/>
    </source>
</evidence>
<dbReference type="PIRSF" id="PIRSF002070">
    <property type="entry name" value="SSB"/>
    <property type="match status" value="1"/>
</dbReference>
<name>A0ABS1EFQ0_9BURK</name>
<dbReference type="InterPro" id="IPR012340">
    <property type="entry name" value="NA-bd_OB-fold"/>
</dbReference>
<dbReference type="Pfam" id="PF00436">
    <property type="entry name" value="SSB"/>
    <property type="match status" value="1"/>
</dbReference>
<comment type="caution">
    <text evidence="5">The sequence shown here is derived from an EMBL/GenBank/DDBJ whole genome shotgun (WGS) entry which is preliminary data.</text>
</comment>
<dbReference type="PROSITE" id="PS50935">
    <property type="entry name" value="SSB"/>
    <property type="match status" value="1"/>
</dbReference>
<dbReference type="EMBL" id="JAENGP010000011">
    <property type="protein sequence ID" value="MBK1781620.1"/>
    <property type="molecule type" value="Genomic_DNA"/>
</dbReference>
<dbReference type="RefSeq" id="WP_200236902.1">
    <property type="nucleotide sequence ID" value="NZ_JAENGP010000011.1"/>
</dbReference>
<keyword evidence="6" id="KW-1185">Reference proteome</keyword>
<dbReference type="SUPFAM" id="SSF50249">
    <property type="entry name" value="Nucleic acid-binding proteins"/>
    <property type="match status" value="1"/>
</dbReference>
<comment type="subunit">
    <text evidence="2">Homotetramer.</text>
</comment>
<dbReference type="PANTHER" id="PTHR10302:SF27">
    <property type="entry name" value="SINGLE-STRANDED DNA-BINDING PROTEIN"/>
    <property type="match status" value="1"/>
</dbReference>
<dbReference type="Gene3D" id="2.40.50.140">
    <property type="entry name" value="Nucleic acid-binding proteins"/>
    <property type="match status" value="1"/>
</dbReference>
<protein>
    <recommendedName>
        <fullName evidence="2 3">Single-stranded DNA-binding protein</fullName>
        <shortName evidence="2">SSB</shortName>
    </recommendedName>
</protein>
<dbReference type="HAMAP" id="MF_00984">
    <property type="entry name" value="SSB"/>
    <property type="match status" value="1"/>
</dbReference>
<sequence length="142" mass="16344">MSAFINEITLMGNLGRKPELRYFQNGTATLRVSLATTDKWTDKETGEVRTATEWHSVLLRGGQAERVAEYMDAGDKLWVRGKVKARQYTDNEGVERVISEIHTKEMKIIFTRPRNKNNDPVHPDDIDSQEEPMDDDPLESYM</sequence>
<feature type="compositionally biased region" description="Basic and acidic residues" evidence="4">
    <location>
        <begin position="116"/>
        <end position="125"/>
    </location>
</feature>
<dbReference type="GO" id="GO:0003677">
    <property type="term" value="F:DNA binding"/>
    <property type="evidence" value="ECO:0007669"/>
    <property type="project" value="UniProtKB-KW"/>
</dbReference>
<keyword evidence="1 2" id="KW-0238">DNA-binding</keyword>
<accession>A0ABS1EFQ0</accession>
<evidence type="ECO:0000256" key="2">
    <source>
        <dbReference type="HAMAP-Rule" id="MF_00984"/>
    </source>
</evidence>
<evidence type="ECO:0000256" key="4">
    <source>
        <dbReference type="SAM" id="MobiDB-lite"/>
    </source>
</evidence>
<dbReference type="Proteomes" id="UP000635316">
    <property type="component" value="Unassembled WGS sequence"/>
</dbReference>
<reference evidence="5 6" key="1">
    <citation type="submission" date="2020-12" db="EMBL/GenBank/DDBJ databases">
        <authorList>
            <person name="Lu T."/>
            <person name="Wang Q."/>
            <person name="Han X."/>
        </authorList>
    </citation>
    <scope>NUCLEOTIDE SEQUENCE [LARGE SCALE GENOMIC DNA]</scope>
    <source>
        <strain evidence="5 6">WQ 585</strain>
    </source>
</reference>
<organism evidence="5 6">
    <name type="scientific">Advenella mandrilli</name>
    <dbReference type="NCBI Taxonomy" id="2800330"/>
    <lineage>
        <taxon>Bacteria</taxon>
        <taxon>Pseudomonadati</taxon>
        <taxon>Pseudomonadota</taxon>
        <taxon>Betaproteobacteria</taxon>
        <taxon>Burkholderiales</taxon>
        <taxon>Alcaligenaceae</taxon>
    </lineage>
</organism>